<dbReference type="InterPro" id="IPR001878">
    <property type="entry name" value="Znf_CCHC"/>
</dbReference>
<dbReference type="InterPro" id="IPR036875">
    <property type="entry name" value="Znf_CCHC_sf"/>
</dbReference>
<feature type="domain" description="CCHC-type" evidence="1">
    <location>
        <begin position="55"/>
        <end position="71"/>
    </location>
</feature>
<organism evidence="2 3">
    <name type="scientific">Aquilegia coerulea</name>
    <name type="common">Rocky mountain columbine</name>
    <dbReference type="NCBI Taxonomy" id="218851"/>
    <lineage>
        <taxon>Eukaryota</taxon>
        <taxon>Viridiplantae</taxon>
        <taxon>Streptophyta</taxon>
        <taxon>Embryophyta</taxon>
        <taxon>Tracheophyta</taxon>
        <taxon>Spermatophyta</taxon>
        <taxon>Magnoliopsida</taxon>
        <taxon>Ranunculales</taxon>
        <taxon>Ranunculaceae</taxon>
        <taxon>Thalictroideae</taxon>
        <taxon>Aquilegia</taxon>
    </lineage>
</organism>
<dbReference type="InParanoid" id="A0A2G5CDY7"/>
<evidence type="ECO:0000313" key="3">
    <source>
        <dbReference type="Proteomes" id="UP000230069"/>
    </source>
</evidence>
<name>A0A2G5CDY7_AQUCA</name>
<gene>
    <name evidence="2" type="ORF">AQUCO_05900002v1</name>
</gene>
<dbReference type="SMART" id="SM00343">
    <property type="entry name" value="ZnF_C2HC"/>
    <property type="match status" value="1"/>
</dbReference>
<sequence length="120" mass="13597">MQTVLGNRFLGSVRAQKFIYFSWKRGNAHNNIANGGSPAPRTNASQSRQFPHNDACNLCGERGHWARVCKAHDSVAKTYKAYRNMREAHLVDHENLDAELKAEDFNSIHEHAEMDVVGFE</sequence>
<dbReference type="GO" id="GO:0008270">
    <property type="term" value="F:zinc ion binding"/>
    <property type="evidence" value="ECO:0007669"/>
    <property type="project" value="InterPro"/>
</dbReference>
<reference evidence="2 3" key="1">
    <citation type="submission" date="2017-09" db="EMBL/GenBank/DDBJ databases">
        <title>WGS assembly of Aquilegia coerulea Goldsmith.</title>
        <authorList>
            <person name="Hodges S."/>
            <person name="Kramer E."/>
            <person name="Nordborg M."/>
            <person name="Tomkins J."/>
            <person name="Borevitz J."/>
            <person name="Derieg N."/>
            <person name="Yan J."/>
            <person name="Mihaltcheva S."/>
            <person name="Hayes R.D."/>
            <person name="Rokhsar D."/>
        </authorList>
    </citation>
    <scope>NUCLEOTIDE SEQUENCE [LARGE SCALE GENOMIC DNA]</scope>
    <source>
        <strain evidence="3">cv. Goldsmith</strain>
    </source>
</reference>
<dbReference type="Proteomes" id="UP000230069">
    <property type="component" value="Unassembled WGS sequence"/>
</dbReference>
<accession>A0A2G5CDY7</accession>
<dbReference type="EMBL" id="KZ305076">
    <property type="protein sequence ID" value="PIA29486.1"/>
    <property type="molecule type" value="Genomic_DNA"/>
</dbReference>
<proteinExistence type="predicted"/>
<dbReference type="AlphaFoldDB" id="A0A2G5CDY7"/>
<keyword evidence="3" id="KW-1185">Reference proteome</keyword>
<protein>
    <recommendedName>
        <fullName evidence="1">CCHC-type domain-containing protein</fullName>
    </recommendedName>
</protein>
<dbReference type="SUPFAM" id="SSF57756">
    <property type="entry name" value="Retrovirus zinc finger-like domains"/>
    <property type="match status" value="1"/>
</dbReference>
<evidence type="ECO:0000313" key="2">
    <source>
        <dbReference type="EMBL" id="PIA29486.1"/>
    </source>
</evidence>
<dbReference type="Gene3D" id="4.10.60.10">
    <property type="entry name" value="Zinc finger, CCHC-type"/>
    <property type="match status" value="1"/>
</dbReference>
<dbReference type="OrthoDB" id="1680512at2759"/>
<evidence type="ECO:0000259" key="1">
    <source>
        <dbReference type="SMART" id="SM00343"/>
    </source>
</evidence>
<dbReference type="GO" id="GO:0003676">
    <property type="term" value="F:nucleic acid binding"/>
    <property type="evidence" value="ECO:0007669"/>
    <property type="project" value="InterPro"/>
</dbReference>